<sequence>MEPPEKGKCPYPGCGRVLRDLPAHLLTHQAERPEKCPVQSCEYHTRGFARPYDRVRHTISHFKKTMACGFCCTSTSTAENTFNRCDVFLRHLITVHGVEQVAAVRREDSHGTAKEPRKATAGQKVAACGLCYEPFDPQGFYEHLRGCALRQV</sequence>
<dbReference type="AlphaFoldDB" id="A0A6A5VGW1"/>
<keyword evidence="2" id="KW-1185">Reference proteome</keyword>
<dbReference type="Gene3D" id="3.30.160.60">
    <property type="entry name" value="Classic Zinc Finger"/>
    <property type="match status" value="1"/>
</dbReference>
<evidence type="ECO:0008006" key="3">
    <source>
        <dbReference type="Google" id="ProtNLM"/>
    </source>
</evidence>
<evidence type="ECO:0000313" key="1">
    <source>
        <dbReference type="EMBL" id="KAF1976285.1"/>
    </source>
</evidence>
<feature type="non-terminal residue" evidence="1">
    <location>
        <position position="152"/>
    </location>
</feature>
<protein>
    <recommendedName>
        <fullName evidence="3">C2H2-type domain-containing protein</fullName>
    </recommendedName>
</protein>
<dbReference type="EMBL" id="ML976667">
    <property type="protein sequence ID" value="KAF1976285.1"/>
    <property type="molecule type" value="Genomic_DNA"/>
</dbReference>
<organism evidence="1 2">
    <name type="scientific">Bimuria novae-zelandiae CBS 107.79</name>
    <dbReference type="NCBI Taxonomy" id="1447943"/>
    <lineage>
        <taxon>Eukaryota</taxon>
        <taxon>Fungi</taxon>
        <taxon>Dikarya</taxon>
        <taxon>Ascomycota</taxon>
        <taxon>Pezizomycotina</taxon>
        <taxon>Dothideomycetes</taxon>
        <taxon>Pleosporomycetidae</taxon>
        <taxon>Pleosporales</taxon>
        <taxon>Massarineae</taxon>
        <taxon>Didymosphaeriaceae</taxon>
        <taxon>Bimuria</taxon>
    </lineage>
</organism>
<reference evidence="1" key="1">
    <citation type="journal article" date="2020" name="Stud. Mycol.">
        <title>101 Dothideomycetes genomes: a test case for predicting lifestyles and emergence of pathogens.</title>
        <authorList>
            <person name="Haridas S."/>
            <person name="Albert R."/>
            <person name="Binder M."/>
            <person name="Bloem J."/>
            <person name="Labutti K."/>
            <person name="Salamov A."/>
            <person name="Andreopoulos B."/>
            <person name="Baker S."/>
            <person name="Barry K."/>
            <person name="Bills G."/>
            <person name="Bluhm B."/>
            <person name="Cannon C."/>
            <person name="Castanera R."/>
            <person name="Culley D."/>
            <person name="Daum C."/>
            <person name="Ezra D."/>
            <person name="Gonzalez J."/>
            <person name="Henrissat B."/>
            <person name="Kuo A."/>
            <person name="Liang C."/>
            <person name="Lipzen A."/>
            <person name="Lutzoni F."/>
            <person name="Magnuson J."/>
            <person name="Mondo S."/>
            <person name="Nolan M."/>
            <person name="Ohm R."/>
            <person name="Pangilinan J."/>
            <person name="Park H.-J."/>
            <person name="Ramirez L."/>
            <person name="Alfaro M."/>
            <person name="Sun H."/>
            <person name="Tritt A."/>
            <person name="Yoshinaga Y."/>
            <person name="Zwiers L.-H."/>
            <person name="Turgeon B."/>
            <person name="Goodwin S."/>
            <person name="Spatafora J."/>
            <person name="Crous P."/>
            <person name="Grigoriev I."/>
        </authorList>
    </citation>
    <scope>NUCLEOTIDE SEQUENCE</scope>
    <source>
        <strain evidence="1">CBS 107.79</strain>
    </source>
</reference>
<evidence type="ECO:0000313" key="2">
    <source>
        <dbReference type="Proteomes" id="UP000800036"/>
    </source>
</evidence>
<proteinExistence type="predicted"/>
<dbReference type="OrthoDB" id="4738706at2759"/>
<gene>
    <name evidence="1" type="ORF">BU23DRAFT_456563</name>
</gene>
<name>A0A6A5VGW1_9PLEO</name>
<accession>A0A6A5VGW1</accession>
<dbReference type="Proteomes" id="UP000800036">
    <property type="component" value="Unassembled WGS sequence"/>
</dbReference>